<keyword evidence="2" id="KW-1133">Transmembrane helix</keyword>
<feature type="compositionally biased region" description="Low complexity" evidence="1">
    <location>
        <begin position="217"/>
        <end position="230"/>
    </location>
</feature>
<feature type="transmembrane region" description="Helical" evidence="2">
    <location>
        <begin position="76"/>
        <end position="98"/>
    </location>
</feature>
<proteinExistence type="predicted"/>
<evidence type="ECO:0000313" key="4">
    <source>
        <dbReference type="Proteomes" id="UP001589890"/>
    </source>
</evidence>
<reference evidence="3 4" key="1">
    <citation type="submission" date="2024-09" db="EMBL/GenBank/DDBJ databases">
        <authorList>
            <person name="Sun Q."/>
            <person name="Mori K."/>
        </authorList>
    </citation>
    <scope>NUCLEOTIDE SEQUENCE [LARGE SCALE GENOMIC DNA]</scope>
    <source>
        <strain evidence="3 4">CGMCC 1.15906</strain>
    </source>
</reference>
<feature type="region of interest" description="Disordered" evidence="1">
    <location>
        <begin position="30"/>
        <end position="52"/>
    </location>
</feature>
<keyword evidence="4" id="KW-1185">Reference proteome</keyword>
<dbReference type="RefSeq" id="WP_380044948.1">
    <property type="nucleotide sequence ID" value="NZ_JBHLTC010000009.1"/>
</dbReference>
<dbReference type="Proteomes" id="UP001589890">
    <property type="component" value="Unassembled WGS sequence"/>
</dbReference>
<feature type="transmembrane region" description="Helical" evidence="2">
    <location>
        <begin position="118"/>
        <end position="141"/>
    </location>
</feature>
<organism evidence="3 4">
    <name type="scientific">Kribbella deserti</name>
    <dbReference type="NCBI Taxonomy" id="1926257"/>
    <lineage>
        <taxon>Bacteria</taxon>
        <taxon>Bacillati</taxon>
        <taxon>Actinomycetota</taxon>
        <taxon>Actinomycetes</taxon>
        <taxon>Propionibacteriales</taxon>
        <taxon>Kribbellaceae</taxon>
        <taxon>Kribbella</taxon>
    </lineage>
</organism>
<feature type="transmembrane region" description="Helical" evidence="2">
    <location>
        <begin position="194"/>
        <end position="215"/>
    </location>
</feature>
<feature type="region of interest" description="Disordered" evidence="1">
    <location>
        <begin position="217"/>
        <end position="236"/>
    </location>
</feature>
<evidence type="ECO:0000256" key="1">
    <source>
        <dbReference type="SAM" id="MobiDB-lite"/>
    </source>
</evidence>
<name>A0ABV6QKK2_9ACTN</name>
<evidence type="ECO:0000256" key="2">
    <source>
        <dbReference type="SAM" id="Phobius"/>
    </source>
</evidence>
<evidence type="ECO:0000313" key="3">
    <source>
        <dbReference type="EMBL" id="MFC0624127.1"/>
    </source>
</evidence>
<accession>A0ABV6QKK2</accession>
<dbReference type="EMBL" id="JBHLTC010000009">
    <property type="protein sequence ID" value="MFC0624127.1"/>
    <property type="molecule type" value="Genomic_DNA"/>
</dbReference>
<sequence>MTIERMTCAEGWTITPGAFTVRYADHRSTAGLSPADGTMTTPPAVKPEGTTPEKTEVVVEPAPGEYDAQFARLTGIAAVVVAGVVGIIFTVILAKIEIPSAVVGGDQQVVGTVGQRTAALLAVALALIGVLLLIFGTWLAALETRGRLHTGVEPARTRAITAQGQPGAVGPLVTAAGEAAAKVIDSARGLRGTIGVLLCGVAVIIASTVIGARLADGPASPAGVPSSVAPTPSPTR</sequence>
<keyword evidence="2" id="KW-0472">Membrane</keyword>
<evidence type="ECO:0008006" key="5">
    <source>
        <dbReference type="Google" id="ProtNLM"/>
    </source>
</evidence>
<comment type="caution">
    <text evidence="3">The sequence shown here is derived from an EMBL/GenBank/DDBJ whole genome shotgun (WGS) entry which is preliminary data.</text>
</comment>
<gene>
    <name evidence="3" type="ORF">ACFFGN_08635</name>
</gene>
<protein>
    <recommendedName>
        <fullName evidence="5">Integral membrane protein</fullName>
    </recommendedName>
</protein>
<keyword evidence="2" id="KW-0812">Transmembrane</keyword>